<proteinExistence type="predicted"/>
<evidence type="ECO:0000313" key="4">
    <source>
        <dbReference type="EMBL" id="KAJ3119855.1"/>
    </source>
</evidence>
<evidence type="ECO:0000256" key="2">
    <source>
        <dbReference type="PIRSR" id="PIRSR000097-3"/>
    </source>
</evidence>
<reference evidence="4" key="1">
    <citation type="submission" date="2020-05" db="EMBL/GenBank/DDBJ databases">
        <title>Phylogenomic resolution of chytrid fungi.</title>
        <authorList>
            <person name="Stajich J.E."/>
            <person name="Amses K."/>
            <person name="Simmons R."/>
            <person name="Seto K."/>
            <person name="Myers J."/>
            <person name="Bonds A."/>
            <person name="Quandt C.A."/>
            <person name="Barry K."/>
            <person name="Liu P."/>
            <person name="Grigoriev I."/>
            <person name="Longcore J.E."/>
            <person name="James T.Y."/>
        </authorList>
    </citation>
    <scope>NUCLEOTIDE SEQUENCE</scope>
    <source>
        <strain evidence="4">JEL0513</strain>
    </source>
</reference>
<dbReference type="Gene3D" id="3.20.20.100">
    <property type="entry name" value="NADP-dependent oxidoreductase domain"/>
    <property type="match status" value="2"/>
</dbReference>
<gene>
    <name evidence="4" type="ORF">HK100_000128</name>
</gene>
<evidence type="ECO:0000256" key="1">
    <source>
        <dbReference type="PIRSR" id="PIRSR000097-1"/>
    </source>
</evidence>
<dbReference type="PROSITE" id="PS00062">
    <property type="entry name" value="ALDOKETO_REDUCTASE_2"/>
    <property type="match status" value="1"/>
</dbReference>
<dbReference type="EMBL" id="JADGJH010001018">
    <property type="protein sequence ID" value="KAJ3119855.1"/>
    <property type="molecule type" value="Genomic_DNA"/>
</dbReference>
<dbReference type="Proteomes" id="UP001211907">
    <property type="component" value="Unassembled WGS sequence"/>
</dbReference>
<dbReference type="InterPro" id="IPR036812">
    <property type="entry name" value="NAD(P)_OxRdtase_dom_sf"/>
</dbReference>
<feature type="domain" description="NADP-dependent oxidoreductase" evidence="3">
    <location>
        <begin position="69"/>
        <end position="235"/>
    </location>
</feature>
<evidence type="ECO:0000313" key="5">
    <source>
        <dbReference type="Proteomes" id="UP001211907"/>
    </source>
</evidence>
<keyword evidence="5" id="KW-1185">Reference proteome</keyword>
<dbReference type="Pfam" id="PF00248">
    <property type="entry name" value="Aldo_ket_red"/>
    <property type="match status" value="1"/>
</dbReference>
<accession>A0AAD5T1E5</accession>
<dbReference type="AlphaFoldDB" id="A0AAD5T1E5"/>
<dbReference type="PANTHER" id="PTHR43827:SF11">
    <property type="entry name" value="GLYOXAL REDUCTASE-LIKE"/>
    <property type="match status" value="1"/>
</dbReference>
<feature type="site" description="Lowers pKa of active site Tyr" evidence="2">
    <location>
        <position position="69"/>
    </location>
</feature>
<comment type="caution">
    <text evidence="4">The sequence shown here is derived from an EMBL/GenBank/DDBJ whole genome shotgun (WGS) entry which is preliminary data.</text>
</comment>
<dbReference type="InterPro" id="IPR023210">
    <property type="entry name" value="NADP_OxRdtase_dom"/>
</dbReference>
<dbReference type="PANTHER" id="PTHR43827">
    <property type="entry name" value="2,5-DIKETO-D-GLUCONIC ACID REDUCTASE"/>
    <property type="match status" value="1"/>
</dbReference>
<dbReference type="GO" id="GO:0016616">
    <property type="term" value="F:oxidoreductase activity, acting on the CH-OH group of donors, NAD or NADP as acceptor"/>
    <property type="evidence" value="ECO:0007669"/>
    <property type="project" value="UniProtKB-ARBA"/>
</dbReference>
<dbReference type="InterPro" id="IPR018170">
    <property type="entry name" value="Aldo/ket_reductase_CS"/>
</dbReference>
<name>A0AAD5T1E5_9FUNG</name>
<organism evidence="4 5">
    <name type="scientific">Physocladia obscura</name>
    <dbReference type="NCBI Taxonomy" id="109957"/>
    <lineage>
        <taxon>Eukaryota</taxon>
        <taxon>Fungi</taxon>
        <taxon>Fungi incertae sedis</taxon>
        <taxon>Chytridiomycota</taxon>
        <taxon>Chytridiomycota incertae sedis</taxon>
        <taxon>Chytridiomycetes</taxon>
        <taxon>Chytridiales</taxon>
        <taxon>Chytriomycetaceae</taxon>
        <taxon>Physocladia</taxon>
    </lineage>
</organism>
<evidence type="ECO:0000259" key="3">
    <source>
        <dbReference type="Pfam" id="PF00248"/>
    </source>
</evidence>
<feature type="active site" description="Proton donor" evidence="1">
    <location>
        <position position="40"/>
    </location>
</feature>
<dbReference type="PIRSF" id="PIRSF000097">
    <property type="entry name" value="AKR"/>
    <property type="match status" value="1"/>
</dbReference>
<dbReference type="PROSITE" id="PS00798">
    <property type="entry name" value="ALDOKETO_REDUCTASE_1"/>
    <property type="match status" value="1"/>
</dbReference>
<sequence>MDIPSIGLGTFRLRDASNAALVVDAALDVGYRLIDTAQVYANERCVGEAISRAKFRLGLTRKDVFLTTKDLVLIHWPGTSKRRLSLPNSENRLAAWAALEQLHSERKVRFIGVSNYAPLHLRELLASAPRVPPFINQIELHPLCFNAARETIAICHENNIKIQAYSSLGEGVLVDASIRDFDFMDEIVARYCGVSRAQLLLRWAVQHRFYVIPKASNEARLRENFNIMSFEISNQAEYKNSEQSGKQSKCRKKCINLYLVDKDMETLDSITTTGGFSHRKFCWDPSTVT</sequence>
<dbReference type="SUPFAM" id="SSF51430">
    <property type="entry name" value="NAD(P)-linked oxidoreductase"/>
    <property type="match status" value="1"/>
</dbReference>
<dbReference type="InterPro" id="IPR020471">
    <property type="entry name" value="AKR"/>
</dbReference>
<protein>
    <recommendedName>
        <fullName evidence="3">NADP-dependent oxidoreductase domain-containing protein</fullName>
    </recommendedName>
</protein>
<dbReference type="PRINTS" id="PR00069">
    <property type="entry name" value="ALDKETRDTASE"/>
</dbReference>